<evidence type="ECO:0000256" key="1">
    <source>
        <dbReference type="SAM" id="MobiDB-lite"/>
    </source>
</evidence>
<reference evidence="3 5" key="2">
    <citation type="submission" date="2019-07" db="EMBL/GenBank/DDBJ databases">
        <title>Whole genome shotgun sequence of Acetobacter cibinongensis NBRC 16605.</title>
        <authorList>
            <person name="Hosoyama A."/>
            <person name="Uohara A."/>
            <person name="Ohji S."/>
            <person name="Ichikawa N."/>
        </authorList>
    </citation>
    <scope>NUCLEOTIDE SEQUENCE [LARGE SCALE GENOMIC DNA]</scope>
    <source>
        <strain evidence="3 5">NBRC 16605</strain>
    </source>
</reference>
<accession>A0A6N3SQS5</accession>
<dbReference type="Proteomes" id="UP000321891">
    <property type="component" value="Unassembled WGS sequence"/>
</dbReference>
<dbReference type="RefSeq" id="WP_048838793.1">
    <property type="nucleotide sequence ID" value="NZ_BAMV01000016.1"/>
</dbReference>
<evidence type="ECO:0000313" key="3">
    <source>
        <dbReference type="EMBL" id="GEL58768.1"/>
    </source>
</evidence>
<dbReference type="AlphaFoldDB" id="A0A0D6N408"/>
<feature type="region of interest" description="Disordered" evidence="1">
    <location>
        <begin position="58"/>
        <end position="81"/>
    </location>
</feature>
<name>A0A0D6N408_9PROT</name>
<evidence type="ECO:0000313" key="5">
    <source>
        <dbReference type="Proteomes" id="UP000321891"/>
    </source>
</evidence>
<dbReference type="Proteomes" id="UP000032671">
    <property type="component" value="Unassembled WGS sequence"/>
</dbReference>
<dbReference type="EMBL" id="BJVU01000004">
    <property type="protein sequence ID" value="GEL58768.1"/>
    <property type="molecule type" value="Genomic_DNA"/>
</dbReference>
<keyword evidence="5" id="KW-1185">Reference proteome</keyword>
<sequence>MLQFILILFALCAWVATFSYFWRGAIFSWLDNRFGKDPALKYPDDEDGIGHAAELFASPKKTEEGAPKPEDTTAHTTSTPQ</sequence>
<dbReference type="EMBL" id="BAMV01000016">
    <property type="protein sequence ID" value="GAN60737.1"/>
    <property type="molecule type" value="Genomic_DNA"/>
</dbReference>
<feature type="compositionally biased region" description="Basic and acidic residues" evidence="1">
    <location>
        <begin position="60"/>
        <end position="73"/>
    </location>
</feature>
<reference evidence="2 4" key="1">
    <citation type="submission" date="2012-11" db="EMBL/GenBank/DDBJ databases">
        <title>Whole genome sequence of Acetobacter cibinongensis 4H-1.</title>
        <authorList>
            <person name="Azuma Y."/>
            <person name="Higashiura N."/>
            <person name="Hirakawa H."/>
            <person name="Matsushita K."/>
        </authorList>
    </citation>
    <scope>NUCLEOTIDE SEQUENCE [LARGE SCALE GENOMIC DNA]</scope>
    <source>
        <strain evidence="2 4">4H-1</strain>
    </source>
</reference>
<evidence type="ECO:0000313" key="4">
    <source>
        <dbReference type="Proteomes" id="UP000032671"/>
    </source>
</evidence>
<proteinExistence type="predicted"/>
<organism evidence="2 4">
    <name type="scientific">Acetobacter cibinongensis</name>
    <dbReference type="NCBI Taxonomy" id="146475"/>
    <lineage>
        <taxon>Bacteria</taxon>
        <taxon>Pseudomonadati</taxon>
        <taxon>Pseudomonadota</taxon>
        <taxon>Alphaproteobacteria</taxon>
        <taxon>Acetobacterales</taxon>
        <taxon>Acetobacteraceae</taxon>
        <taxon>Acetobacter</taxon>
    </lineage>
</organism>
<protein>
    <submittedName>
        <fullName evidence="2">Uncharacterized protein</fullName>
    </submittedName>
</protein>
<evidence type="ECO:0000313" key="2">
    <source>
        <dbReference type="EMBL" id="GAN60737.1"/>
    </source>
</evidence>
<accession>A0A0D6N408</accession>
<gene>
    <name evidence="2" type="ORF">Abci_016_083</name>
    <name evidence="3" type="ORF">ACI01nite_13700</name>
</gene>
<comment type="caution">
    <text evidence="2">The sequence shown here is derived from an EMBL/GenBank/DDBJ whole genome shotgun (WGS) entry which is preliminary data.</text>
</comment>